<protein>
    <submittedName>
        <fullName evidence="1">U1764ae</fullName>
    </submittedName>
</protein>
<proteinExistence type="predicted"/>
<organism evidence="1">
    <name type="scientific">Mycobacterium leprae</name>
    <dbReference type="NCBI Taxonomy" id="1769"/>
    <lineage>
        <taxon>Bacteria</taxon>
        <taxon>Bacillati</taxon>
        <taxon>Actinomycetota</taxon>
        <taxon>Actinomycetes</taxon>
        <taxon>Mycobacteriales</taxon>
        <taxon>Mycobacteriaceae</taxon>
        <taxon>Mycobacterium</taxon>
    </lineage>
</organism>
<sequence length="103" mass="11541">MSCQHKRLIVGRVQGESPSLQHRPVLRNLELCHHVTLRSPASAAAAMARLAWFWTVRLSYNRTHILVQYLGHVLRPIVVNFGLIHHNKTSGPALPALLGRSPI</sequence>
<dbReference type="AlphaFoldDB" id="Q50015"/>
<reference evidence="1" key="1">
    <citation type="submission" date="1994-09" db="EMBL/GenBank/DDBJ databases">
        <authorList>
            <person name="Robison K."/>
        </authorList>
    </citation>
    <scope>NUCLEOTIDE SEQUENCE</scope>
</reference>
<evidence type="ECO:0000313" key="1">
    <source>
        <dbReference type="EMBL" id="AAA62947.1"/>
    </source>
</evidence>
<name>Q50015_MYCLR</name>
<reference evidence="1" key="2">
    <citation type="submission" date="1995-04" db="EMBL/GenBank/DDBJ databases">
        <authorList>
            <person name="Smith D.R."/>
        </authorList>
    </citation>
    <scope>NUCLEOTIDE SEQUENCE</scope>
</reference>
<dbReference type="EMBL" id="U15181">
    <property type="protein sequence ID" value="AAA62947.1"/>
    <property type="molecule type" value="Genomic_DNA"/>
</dbReference>
<accession>Q50015</accession>